<accession>A0A4R0GIS2</accession>
<evidence type="ECO:0000313" key="1">
    <source>
        <dbReference type="EMBL" id="TCB96667.1"/>
    </source>
</evidence>
<dbReference type="EMBL" id="SJOP01000037">
    <property type="protein sequence ID" value="TCB96667.1"/>
    <property type="molecule type" value="Genomic_DNA"/>
</dbReference>
<keyword evidence="2" id="KW-1185">Reference proteome</keyword>
<reference evidence="1 2" key="1">
    <citation type="submission" date="2019-02" db="EMBL/GenBank/DDBJ databases">
        <title>The draft genome of Kosakonia quasisacchari strain WCHKQ120001.</title>
        <authorList>
            <person name="Wang C."/>
            <person name="Feng Y."/>
            <person name="Zong Z."/>
        </authorList>
    </citation>
    <scope>NUCLEOTIDE SEQUENCE [LARGE SCALE GENOMIC DNA]</scope>
    <source>
        <strain evidence="1 2">WCHKQ120001</strain>
    </source>
</reference>
<proteinExistence type="predicted"/>
<protein>
    <submittedName>
        <fullName evidence="1">Uncharacterized protein</fullName>
    </submittedName>
</protein>
<comment type="caution">
    <text evidence="1">The sequence shown here is derived from an EMBL/GenBank/DDBJ whole genome shotgun (WGS) entry which is preliminary data.</text>
</comment>
<dbReference type="OrthoDB" id="9805913at2"/>
<sequence length="81" mass="9402">MSVNEKRDVFEPENLIAVDKKIQSLTPKEIKKIIKEVCDTVSRWEQYATNVELDESEIETIKSTHRLYFGKGFIKKIASTL</sequence>
<dbReference type="Proteomes" id="UP000291793">
    <property type="component" value="Unassembled WGS sequence"/>
</dbReference>
<gene>
    <name evidence="1" type="ORF">E0L21_23880</name>
</gene>
<organism evidence="1 2">
    <name type="scientific">Kosakonia quasisacchari</name>
    <dbReference type="NCBI Taxonomy" id="2529380"/>
    <lineage>
        <taxon>Bacteria</taxon>
        <taxon>Pseudomonadati</taxon>
        <taxon>Pseudomonadota</taxon>
        <taxon>Gammaproteobacteria</taxon>
        <taxon>Enterobacterales</taxon>
        <taxon>Enterobacteriaceae</taxon>
        <taxon>Kosakonia</taxon>
    </lineage>
</organism>
<dbReference type="AlphaFoldDB" id="A0A4R0GIS2"/>
<evidence type="ECO:0000313" key="2">
    <source>
        <dbReference type="Proteomes" id="UP000291793"/>
    </source>
</evidence>
<dbReference type="RefSeq" id="WP_131413719.1">
    <property type="nucleotide sequence ID" value="NZ_SJOP01000037.1"/>
</dbReference>
<name>A0A4R0GIS2_9ENTR</name>